<dbReference type="EMBL" id="KZ678128">
    <property type="protein sequence ID" value="PSN74391.1"/>
    <property type="molecule type" value="Genomic_DNA"/>
</dbReference>
<keyword evidence="3" id="KW-1185">Reference proteome</keyword>
<protein>
    <submittedName>
        <fullName evidence="2">Uncharacterized protein</fullName>
    </submittedName>
</protein>
<dbReference type="Proteomes" id="UP000240883">
    <property type="component" value="Unassembled WGS sequence"/>
</dbReference>
<sequence>MAKLGLVISFCVYQIFIMKQRKILPDYENYLGRQFGAAQRMFLEYIQLSSYSKSTFWFLSKAASAERENVVTSIHSTATDQDDERRKMAKDQIRVFKIVARETAGAMVEILSSWKENSPSDVDAKAQASLDLGNYILDSSSTRWPLSFEETSEMGCAMKKMADTTRDKLDQILDVQRRKRLYNYTDQIFPYWAANVKVDRHGVVISGDIYEILQPNIAYVKTPKGYQSPDGKSRYLENDLAGEVRLKGFEITMHAIYHKTTTLVDPKRAPPRVYWAIPPYLEKVMKYHEDVPSSEVAVSSSGGSTKDDHKDPLQETFRSMGNMGPTLPHSSTSTPVMTPEIFVSIGVITDKNLTKLEPLQESVPMATESRSSEAKHNPSPIEVTYTATLRTKTATIKVKLDADQVHCKVMENAVGFWNGLVKSSSNEVGLEDVVEWAKKIDTEAVAEKSIDV</sequence>
<organism evidence="2 3">
    <name type="scientific">Corynespora cassiicola Philippines</name>
    <dbReference type="NCBI Taxonomy" id="1448308"/>
    <lineage>
        <taxon>Eukaryota</taxon>
        <taxon>Fungi</taxon>
        <taxon>Dikarya</taxon>
        <taxon>Ascomycota</taxon>
        <taxon>Pezizomycotina</taxon>
        <taxon>Dothideomycetes</taxon>
        <taxon>Pleosporomycetidae</taxon>
        <taxon>Pleosporales</taxon>
        <taxon>Corynesporascaceae</taxon>
        <taxon>Corynespora</taxon>
    </lineage>
</organism>
<evidence type="ECO:0000313" key="2">
    <source>
        <dbReference type="EMBL" id="PSN74391.1"/>
    </source>
</evidence>
<evidence type="ECO:0000313" key="3">
    <source>
        <dbReference type="Proteomes" id="UP000240883"/>
    </source>
</evidence>
<feature type="compositionally biased region" description="Low complexity" evidence="1">
    <location>
        <begin position="295"/>
        <end position="304"/>
    </location>
</feature>
<reference evidence="2 3" key="1">
    <citation type="journal article" date="2018" name="Front. Microbiol.">
        <title>Genome-Wide Analysis of Corynespora cassiicola Leaf Fall Disease Putative Effectors.</title>
        <authorList>
            <person name="Lopez D."/>
            <person name="Ribeiro S."/>
            <person name="Label P."/>
            <person name="Fumanal B."/>
            <person name="Venisse J.S."/>
            <person name="Kohler A."/>
            <person name="de Oliveira R.R."/>
            <person name="Labutti K."/>
            <person name="Lipzen A."/>
            <person name="Lail K."/>
            <person name="Bauer D."/>
            <person name="Ohm R.A."/>
            <person name="Barry K.W."/>
            <person name="Spatafora J."/>
            <person name="Grigoriev I.V."/>
            <person name="Martin F.M."/>
            <person name="Pujade-Renaud V."/>
        </authorList>
    </citation>
    <scope>NUCLEOTIDE SEQUENCE [LARGE SCALE GENOMIC DNA]</scope>
    <source>
        <strain evidence="2 3">Philippines</strain>
    </source>
</reference>
<accession>A0A2T2P9Q6</accession>
<proteinExistence type="predicted"/>
<evidence type="ECO:0000256" key="1">
    <source>
        <dbReference type="SAM" id="MobiDB-lite"/>
    </source>
</evidence>
<dbReference type="AlphaFoldDB" id="A0A2T2P9Q6"/>
<feature type="region of interest" description="Disordered" evidence="1">
    <location>
        <begin position="295"/>
        <end position="314"/>
    </location>
</feature>
<gene>
    <name evidence="2" type="ORF">BS50DRAFT_581206</name>
</gene>
<name>A0A2T2P9Q6_CORCC</name>